<evidence type="ECO:0000313" key="1">
    <source>
        <dbReference type="EMBL" id="SVD68917.1"/>
    </source>
</evidence>
<sequence length="146" mass="16735">MSEPAKIKKEPVSLASLMTPSKTVSIDYPRFTGMTVDLCYLAREELVKLRKKCMSTKWDKKAHQPLEEFDDDKFIIEYCKAVIKGWKGLKYKYLEELLLVDVSGLDPEDELPFTPANSELLMKNATDFDTWVTETVGDLENFTGDK</sequence>
<accession>A0A382XCK1</accession>
<protein>
    <submittedName>
        <fullName evidence="1">Uncharacterized protein</fullName>
    </submittedName>
</protein>
<name>A0A382XCK1_9ZZZZ</name>
<reference evidence="1" key="1">
    <citation type="submission" date="2018-05" db="EMBL/GenBank/DDBJ databases">
        <authorList>
            <person name="Lanie J.A."/>
            <person name="Ng W.-L."/>
            <person name="Kazmierczak K.M."/>
            <person name="Andrzejewski T.M."/>
            <person name="Davidsen T.M."/>
            <person name="Wayne K.J."/>
            <person name="Tettelin H."/>
            <person name="Glass J.I."/>
            <person name="Rusch D."/>
            <person name="Podicherti R."/>
            <person name="Tsui H.-C.T."/>
            <person name="Winkler M.E."/>
        </authorList>
    </citation>
    <scope>NUCLEOTIDE SEQUENCE</scope>
</reference>
<dbReference type="EMBL" id="UINC01166778">
    <property type="protein sequence ID" value="SVD68917.1"/>
    <property type="molecule type" value="Genomic_DNA"/>
</dbReference>
<dbReference type="AlphaFoldDB" id="A0A382XCK1"/>
<organism evidence="1">
    <name type="scientific">marine metagenome</name>
    <dbReference type="NCBI Taxonomy" id="408172"/>
    <lineage>
        <taxon>unclassified sequences</taxon>
        <taxon>metagenomes</taxon>
        <taxon>ecological metagenomes</taxon>
    </lineage>
</organism>
<gene>
    <name evidence="1" type="ORF">METZ01_LOCUS421771</name>
</gene>
<proteinExistence type="predicted"/>